<dbReference type="EMBL" id="FR695873">
    <property type="protein sequence ID" value="CBX29942.1"/>
    <property type="molecule type" value="Genomic_DNA"/>
</dbReference>
<protein>
    <recommendedName>
        <fullName evidence="7">Endoribonuclease YbeY</fullName>
        <ecNumber evidence="7">3.1.-.-</ecNumber>
    </recommendedName>
</protein>
<proteinExistence type="inferred from homology"/>
<comment type="subcellular location">
    <subcellularLocation>
        <location evidence="7">Cytoplasm</location>
    </subcellularLocation>
</comment>
<keyword evidence="5 7" id="KW-0378">Hydrolase</keyword>
<dbReference type="GO" id="GO:0006364">
    <property type="term" value="P:rRNA processing"/>
    <property type="evidence" value="ECO:0007669"/>
    <property type="project" value="UniProtKB-UniRule"/>
</dbReference>
<feature type="binding site" evidence="7">
    <location>
        <position position="138"/>
    </location>
    <ligand>
        <name>Zn(2+)</name>
        <dbReference type="ChEBI" id="CHEBI:29105"/>
        <note>catalytic</note>
    </ligand>
</feature>
<dbReference type="HAMAP" id="MF_00009">
    <property type="entry name" value="Endoribonucl_YbeY"/>
    <property type="match status" value="1"/>
</dbReference>
<keyword evidence="2 7" id="KW-0540">Nuclease</keyword>
<dbReference type="InterPro" id="IPR020549">
    <property type="entry name" value="YbeY_CS"/>
</dbReference>
<keyword evidence="8" id="KW-0645">Protease</keyword>
<evidence type="ECO:0000256" key="5">
    <source>
        <dbReference type="ARBA" id="ARBA00022801"/>
    </source>
</evidence>
<dbReference type="SUPFAM" id="SSF55486">
    <property type="entry name" value="Metalloproteases ('zincins'), catalytic domain"/>
    <property type="match status" value="1"/>
</dbReference>
<comment type="function">
    <text evidence="7">Single strand-specific metallo-endoribonuclease involved in late-stage 70S ribosome quality control and in maturation of the 3' terminus of the 16S rRNA.</text>
</comment>
<keyword evidence="6 7" id="KW-0862">Zinc</keyword>
<gene>
    <name evidence="7" type="primary">ybeY</name>
    <name evidence="8" type="ORF">N47_F16370</name>
</gene>
<feature type="binding site" evidence="7">
    <location>
        <position position="134"/>
    </location>
    <ligand>
        <name>Zn(2+)</name>
        <dbReference type="ChEBI" id="CHEBI:29105"/>
        <note>catalytic</note>
    </ligand>
</feature>
<keyword evidence="3 7" id="KW-0479">Metal-binding</keyword>
<dbReference type="GO" id="GO:0004521">
    <property type="term" value="F:RNA endonuclease activity"/>
    <property type="evidence" value="ECO:0007669"/>
    <property type="project" value="UniProtKB-UniRule"/>
</dbReference>
<dbReference type="Gene3D" id="3.40.390.30">
    <property type="entry name" value="Metalloproteases ('zincins'), catalytic domain"/>
    <property type="match status" value="1"/>
</dbReference>
<dbReference type="InterPro" id="IPR023091">
    <property type="entry name" value="MetalPrtase_cat_dom_sf_prd"/>
</dbReference>
<evidence type="ECO:0000256" key="6">
    <source>
        <dbReference type="ARBA" id="ARBA00022833"/>
    </source>
</evidence>
<organism evidence="8">
    <name type="scientific">uncultured Desulfobacterium sp</name>
    <dbReference type="NCBI Taxonomy" id="201089"/>
    <lineage>
        <taxon>Bacteria</taxon>
        <taxon>Pseudomonadati</taxon>
        <taxon>Thermodesulfobacteriota</taxon>
        <taxon>Desulfobacteria</taxon>
        <taxon>Desulfobacterales</taxon>
        <taxon>Desulfobacteriaceae</taxon>
        <taxon>Desulfobacterium</taxon>
        <taxon>environmental samples</taxon>
    </lineage>
</organism>
<evidence type="ECO:0000256" key="4">
    <source>
        <dbReference type="ARBA" id="ARBA00022759"/>
    </source>
</evidence>
<dbReference type="GO" id="GO:0005737">
    <property type="term" value="C:cytoplasm"/>
    <property type="evidence" value="ECO:0007669"/>
    <property type="project" value="UniProtKB-SubCell"/>
</dbReference>
<keyword evidence="8" id="KW-0482">Metalloprotease</keyword>
<feature type="binding site" evidence="7">
    <location>
        <position position="144"/>
    </location>
    <ligand>
        <name>Zn(2+)</name>
        <dbReference type="ChEBI" id="CHEBI:29105"/>
        <note>catalytic</note>
    </ligand>
</feature>
<dbReference type="AlphaFoldDB" id="E1YH98"/>
<dbReference type="InterPro" id="IPR002036">
    <property type="entry name" value="YbeY"/>
</dbReference>
<dbReference type="EC" id="3.1.-.-" evidence="7"/>
<accession>E1YH98</accession>
<evidence type="ECO:0000256" key="2">
    <source>
        <dbReference type="ARBA" id="ARBA00022722"/>
    </source>
</evidence>
<evidence type="ECO:0000313" key="8">
    <source>
        <dbReference type="EMBL" id="CBX29942.1"/>
    </source>
</evidence>
<dbReference type="PANTHER" id="PTHR46986:SF1">
    <property type="entry name" value="ENDORIBONUCLEASE YBEY, CHLOROPLASTIC"/>
    <property type="match status" value="1"/>
</dbReference>
<keyword evidence="7" id="KW-0963">Cytoplasm</keyword>
<name>E1YH98_9BACT</name>
<dbReference type="GO" id="GO:0004222">
    <property type="term" value="F:metalloendopeptidase activity"/>
    <property type="evidence" value="ECO:0007669"/>
    <property type="project" value="InterPro"/>
</dbReference>
<sequence>MESIITALNIPKQQFQALEKGKMGVLINNSQNKLRIRKIQVRKAAQAILNALDCPKGELSILIEDDDGITGLNEKYLQRKGPANVISFPLRDVNFPEIEHDLLGDVVISAETTQREGNSLGTGFDKRFAELLIHGILHLFGYDHEKSEQEADEMEIKASKLLKIIENSSFTFS</sequence>
<keyword evidence="4 7" id="KW-0255">Endonuclease</keyword>
<dbReference type="NCBIfam" id="TIGR00043">
    <property type="entry name" value="rRNA maturation RNase YbeY"/>
    <property type="match status" value="1"/>
</dbReference>
<dbReference type="PROSITE" id="PS01306">
    <property type="entry name" value="UPF0054"/>
    <property type="match status" value="1"/>
</dbReference>
<dbReference type="PANTHER" id="PTHR46986">
    <property type="entry name" value="ENDORIBONUCLEASE YBEY, CHLOROPLASTIC"/>
    <property type="match status" value="1"/>
</dbReference>
<evidence type="ECO:0000256" key="7">
    <source>
        <dbReference type="HAMAP-Rule" id="MF_00009"/>
    </source>
</evidence>
<comment type="cofactor">
    <cofactor evidence="7">
        <name>Zn(2+)</name>
        <dbReference type="ChEBI" id="CHEBI:29105"/>
    </cofactor>
    <text evidence="7">Binds 1 zinc ion.</text>
</comment>
<dbReference type="Pfam" id="PF02130">
    <property type="entry name" value="YbeY"/>
    <property type="match status" value="1"/>
</dbReference>
<keyword evidence="7" id="KW-0690">Ribosome biogenesis</keyword>
<dbReference type="GO" id="GO:0008270">
    <property type="term" value="F:zinc ion binding"/>
    <property type="evidence" value="ECO:0007669"/>
    <property type="project" value="UniProtKB-UniRule"/>
</dbReference>
<evidence type="ECO:0000256" key="1">
    <source>
        <dbReference type="ARBA" id="ARBA00010875"/>
    </source>
</evidence>
<comment type="similarity">
    <text evidence="1 7">Belongs to the endoribonuclease YbeY family.</text>
</comment>
<dbReference type="GO" id="GO:0006508">
    <property type="term" value="P:proteolysis"/>
    <property type="evidence" value="ECO:0007669"/>
    <property type="project" value="UniProtKB-KW"/>
</dbReference>
<keyword evidence="7" id="KW-0698">rRNA processing</keyword>
<evidence type="ECO:0000256" key="3">
    <source>
        <dbReference type="ARBA" id="ARBA00022723"/>
    </source>
</evidence>
<reference evidence="8" key="1">
    <citation type="journal article" date="2011" name="Environ. Microbiol.">
        <title>Genomic insights into the metabolic potential of the polycyclic aromatic hydrocarbon degrading sulfate-reducing Deltaproteobacterium N47.</title>
        <authorList>
            <person name="Bergmann F."/>
            <person name="Selesi D."/>
            <person name="Weinmaier T."/>
            <person name="Tischler P."/>
            <person name="Rattei T."/>
            <person name="Meckenstock R.U."/>
        </authorList>
    </citation>
    <scope>NUCLEOTIDE SEQUENCE</scope>
</reference>